<comment type="caution">
    <text evidence="1">The sequence shown here is derived from an EMBL/GenBank/DDBJ whole genome shotgun (WGS) entry which is preliminary data.</text>
</comment>
<gene>
    <name evidence="1" type="ORF">KIPB_008791</name>
</gene>
<reference evidence="1 2" key="1">
    <citation type="journal article" date="2018" name="PLoS ONE">
        <title>The draft genome of Kipferlia bialata reveals reductive genome evolution in fornicate parasites.</title>
        <authorList>
            <person name="Tanifuji G."/>
            <person name="Takabayashi S."/>
            <person name="Kume K."/>
            <person name="Takagi M."/>
            <person name="Nakayama T."/>
            <person name="Kamikawa R."/>
            <person name="Inagaki Y."/>
            <person name="Hashimoto T."/>
        </authorList>
    </citation>
    <scope>NUCLEOTIDE SEQUENCE [LARGE SCALE GENOMIC DNA]</scope>
    <source>
        <strain evidence="1">NY0173</strain>
    </source>
</reference>
<dbReference type="AlphaFoldDB" id="A0A9K3GL00"/>
<dbReference type="EMBL" id="BDIP01002812">
    <property type="protein sequence ID" value="GIQ86863.1"/>
    <property type="molecule type" value="Genomic_DNA"/>
</dbReference>
<dbReference type="Proteomes" id="UP000265618">
    <property type="component" value="Unassembled WGS sequence"/>
</dbReference>
<organism evidence="1 2">
    <name type="scientific">Kipferlia bialata</name>
    <dbReference type="NCBI Taxonomy" id="797122"/>
    <lineage>
        <taxon>Eukaryota</taxon>
        <taxon>Metamonada</taxon>
        <taxon>Carpediemonas-like organisms</taxon>
        <taxon>Kipferlia</taxon>
    </lineage>
</organism>
<evidence type="ECO:0000313" key="1">
    <source>
        <dbReference type="EMBL" id="GIQ86863.1"/>
    </source>
</evidence>
<name>A0A9K3GL00_9EUKA</name>
<evidence type="ECO:0000313" key="2">
    <source>
        <dbReference type="Proteomes" id="UP000265618"/>
    </source>
</evidence>
<accession>A0A9K3GL00</accession>
<sequence length="339" mass="36935">MMVSGSISDWVVQATSDEALSAWQEYALEYDTDASEVIEALIQGKVLIPRLMGGGGDALGEESTEIMEVRAYLEHVSTDLGVHADTGASVYELATNGLVNRSGSTALRHPILWTLDIEGGETVTVAVPDFVVFGYDATSSASVKAQCTETDSDSNNMATSMSLYGSMLLYNTLGAGSDMWGMWCSSAANCEYGTFYSDGDLYYVYEYVCLPRGYDWFTCSDGVAKDTDSDSSMDAFYTMLTLAMSSDIRVSDRVVGIENLSYNGISTSTPSALADGLNTPHAIGTPKYTQTEGEFSKVTVDVSDVSNVRKMFYNKYPGFDIEDPEVTLYRWGHTLIYIH</sequence>
<keyword evidence="2" id="KW-1185">Reference proteome</keyword>
<proteinExistence type="predicted"/>
<protein>
    <submittedName>
        <fullName evidence="1">Uncharacterized protein</fullName>
    </submittedName>
</protein>